<reference evidence="3 4" key="1">
    <citation type="submission" date="2008-07" db="EMBL/GenBank/DDBJ databases">
        <authorList>
            <person name="Tandeau de Marsac N."/>
            <person name="Ferriera S."/>
            <person name="Johnson J."/>
            <person name="Kravitz S."/>
            <person name="Beeson K."/>
            <person name="Sutton G."/>
            <person name="Rogers Y.-H."/>
            <person name="Friedman R."/>
            <person name="Frazier M."/>
            <person name="Venter J.C."/>
        </authorList>
    </citation>
    <scope>NUCLEOTIDE SEQUENCE [LARGE SCALE GENOMIC DNA]</scope>
    <source>
        <strain evidence="3 4">PCC 7420</strain>
    </source>
</reference>
<dbReference type="EMBL" id="DS989846">
    <property type="protein sequence ID" value="EDX76605.1"/>
    <property type="molecule type" value="Genomic_DNA"/>
</dbReference>
<dbReference type="AlphaFoldDB" id="B4VNB5"/>
<dbReference type="HOGENOM" id="CLU_677583_0_0_3"/>
<evidence type="ECO:0008006" key="5">
    <source>
        <dbReference type="Google" id="ProtNLM"/>
    </source>
</evidence>
<keyword evidence="2" id="KW-0472">Membrane</keyword>
<dbReference type="eggNOG" id="COG2888">
    <property type="taxonomic scope" value="Bacteria"/>
</dbReference>
<feature type="coiled-coil region" evidence="1">
    <location>
        <begin position="103"/>
        <end position="187"/>
    </location>
</feature>
<dbReference type="Proteomes" id="UP000003835">
    <property type="component" value="Unassembled WGS sequence"/>
</dbReference>
<keyword evidence="2" id="KW-0812">Transmembrane</keyword>
<evidence type="ECO:0000313" key="3">
    <source>
        <dbReference type="EMBL" id="EDX76605.1"/>
    </source>
</evidence>
<keyword evidence="2" id="KW-1133">Transmembrane helix</keyword>
<name>B4VNB5_9CYAN</name>
<keyword evidence="4" id="KW-1185">Reference proteome</keyword>
<feature type="transmembrane region" description="Helical" evidence="2">
    <location>
        <begin position="277"/>
        <end position="306"/>
    </location>
</feature>
<proteinExistence type="predicted"/>
<dbReference type="STRING" id="118168.MC7420_4861"/>
<accession>B4VNB5</accession>
<evidence type="ECO:0000313" key="4">
    <source>
        <dbReference type="Proteomes" id="UP000003835"/>
    </source>
</evidence>
<sequence length="383" mass="44205">MIVIILIDIFILINVFTGLNDISQWYINPSSAYPCYSEWKNYQTQTTSDKDYEIIQSSVISAINYQYNFQQTYQQAAVGHLGAVSQTCLEYGSYKDKLNNPENQQIIATIDQKQEEISQIEQTNRSIREQYDSTLLEKIAGQSRDQSINRVGAEQAKQQLEQNNRNIARLKQEIAQLKNQLKAKPESLAFINFLNNNRTFQSIENAYQQASFWYPSLQFGFQSLFLLPLIFFSLSVYNFAQRKAYGLIALISWHLSVVFFVPLIFKLFEFLQFGTIVQFLVALISTLLGGLVFLVSYAYILLIPLIGFGIIKFFQKIVFNPKIQAARRVQKSRCIRCANKIPTHDAYCPHCGFYQYAECHNCHSMTYKYLPYCKQCGQSQDSS</sequence>
<organism evidence="3 4">
    <name type="scientific">Coleofasciculus chthonoplastes PCC 7420</name>
    <dbReference type="NCBI Taxonomy" id="118168"/>
    <lineage>
        <taxon>Bacteria</taxon>
        <taxon>Bacillati</taxon>
        <taxon>Cyanobacteriota</taxon>
        <taxon>Cyanophyceae</taxon>
        <taxon>Coleofasciculales</taxon>
        <taxon>Coleofasciculaceae</taxon>
        <taxon>Coleofasciculus</taxon>
    </lineage>
</organism>
<evidence type="ECO:0000256" key="2">
    <source>
        <dbReference type="SAM" id="Phobius"/>
    </source>
</evidence>
<protein>
    <recommendedName>
        <fullName evidence="5">DZANK-type domain-containing protein</fullName>
    </recommendedName>
</protein>
<feature type="transmembrane region" description="Helical" evidence="2">
    <location>
        <begin position="244"/>
        <end position="265"/>
    </location>
</feature>
<gene>
    <name evidence="3" type="ORF">MC7420_4861</name>
</gene>
<evidence type="ECO:0000256" key="1">
    <source>
        <dbReference type="SAM" id="Coils"/>
    </source>
</evidence>
<feature type="transmembrane region" description="Helical" evidence="2">
    <location>
        <begin position="212"/>
        <end position="232"/>
    </location>
</feature>
<keyword evidence="1" id="KW-0175">Coiled coil</keyword>